<dbReference type="STRING" id="53326.A0A016UKL1"/>
<dbReference type="EMBL" id="JARK01001372">
    <property type="protein sequence ID" value="EYC15745.1"/>
    <property type="molecule type" value="Genomic_DNA"/>
</dbReference>
<dbReference type="PANTHER" id="PTHR47385">
    <property type="entry name" value="CALPONIN"/>
    <property type="match status" value="1"/>
</dbReference>
<dbReference type="OrthoDB" id="21595at2759"/>
<dbReference type="Gene3D" id="1.10.418.10">
    <property type="entry name" value="Calponin-like domain"/>
    <property type="match status" value="1"/>
</dbReference>
<sequence length="155" mass="17818">MATGWKRFTGSSPYPVLSSSSNGTMSTYGSKQDRNYRIPWLQGKHSRNEEIQMLAWISEITGEPISQDRDTALEQLHDGRILCRLLQRLSRGAVCRTINERPSPFGASENIARFFEALDYFDIKGLTYISPNELLEERNMDGLISLLENLYRRVR</sequence>
<dbReference type="PANTHER" id="PTHR47385:SF14">
    <property type="entry name" value="TRANSGELIN"/>
    <property type="match status" value="1"/>
</dbReference>
<dbReference type="InterPro" id="IPR001715">
    <property type="entry name" value="CH_dom"/>
</dbReference>
<reference evidence="2" key="1">
    <citation type="journal article" date="2015" name="Nat. Genet.">
        <title>The genome and transcriptome of the zoonotic hookworm Ancylostoma ceylanicum identify infection-specific gene families.</title>
        <authorList>
            <person name="Schwarz E.M."/>
            <person name="Hu Y."/>
            <person name="Antoshechkin I."/>
            <person name="Miller M.M."/>
            <person name="Sternberg P.W."/>
            <person name="Aroian R.V."/>
        </authorList>
    </citation>
    <scope>NUCLEOTIDE SEQUENCE</scope>
    <source>
        <strain evidence="2">HY135</strain>
    </source>
</reference>
<proteinExistence type="predicted"/>
<protein>
    <submittedName>
        <fullName evidence="1">Uncharacterized protein</fullName>
    </submittedName>
</protein>
<dbReference type="AlphaFoldDB" id="A0A016UKL1"/>
<evidence type="ECO:0000313" key="1">
    <source>
        <dbReference type="EMBL" id="EYC15745.1"/>
    </source>
</evidence>
<name>A0A016UKL1_9BILA</name>
<dbReference type="GO" id="GO:0007015">
    <property type="term" value="P:actin filament organization"/>
    <property type="evidence" value="ECO:0007669"/>
    <property type="project" value="TreeGrafter"/>
</dbReference>
<dbReference type="SUPFAM" id="SSF47576">
    <property type="entry name" value="Calponin-homology domain, CH-domain"/>
    <property type="match status" value="1"/>
</dbReference>
<dbReference type="InterPro" id="IPR050606">
    <property type="entry name" value="Calponin-like"/>
</dbReference>
<dbReference type="PROSITE" id="PS50021">
    <property type="entry name" value="CH"/>
    <property type="match status" value="1"/>
</dbReference>
<accession>A0A016UKL1</accession>
<dbReference type="GO" id="GO:0015629">
    <property type="term" value="C:actin cytoskeleton"/>
    <property type="evidence" value="ECO:0007669"/>
    <property type="project" value="TreeGrafter"/>
</dbReference>
<keyword evidence="2" id="KW-1185">Reference proteome</keyword>
<dbReference type="GO" id="GO:0051015">
    <property type="term" value="F:actin filament binding"/>
    <property type="evidence" value="ECO:0007669"/>
    <property type="project" value="TreeGrafter"/>
</dbReference>
<dbReference type="InterPro" id="IPR036872">
    <property type="entry name" value="CH_dom_sf"/>
</dbReference>
<gene>
    <name evidence="1" type="primary">Acey_s0036.g3335</name>
    <name evidence="1" type="ORF">Y032_0036g3335</name>
</gene>
<evidence type="ECO:0000313" key="2">
    <source>
        <dbReference type="Proteomes" id="UP000024635"/>
    </source>
</evidence>
<dbReference type="Pfam" id="PF00307">
    <property type="entry name" value="CH"/>
    <property type="match status" value="1"/>
</dbReference>
<dbReference type="Proteomes" id="UP000024635">
    <property type="component" value="Unassembled WGS sequence"/>
</dbReference>
<organism evidence="1 2">
    <name type="scientific">Ancylostoma ceylanicum</name>
    <dbReference type="NCBI Taxonomy" id="53326"/>
    <lineage>
        <taxon>Eukaryota</taxon>
        <taxon>Metazoa</taxon>
        <taxon>Ecdysozoa</taxon>
        <taxon>Nematoda</taxon>
        <taxon>Chromadorea</taxon>
        <taxon>Rhabditida</taxon>
        <taxon>Rhabditina</taxon>
        <taxon>Rhabditomorpha</taxon>
        <taxon>Strongyloidea</taxon>
        <taxon>Ancylostomatidae</taxon>
        <taxon>Ancylostomatinae</taxon>
        <taxon>Ancylostoma</taxon>
    </lineage>
</organism>
<comment type="caution">
    <text evidence="1">The sequence shown here is derived from an EMBL/GenBank/DDBJ whole genome shotgun (WGS) entry which is preliminary data.</text>
</comment>
<dbReference type="CDD" id="cd00014">
    <property type="entry name" value="CH_SF"/>
    <property type="match status" value="1"/>
</dbReference>